<gene>
    <name evidence="1" type="ORF">PGLFYP46_00454</name>
</gene>
<proteinExistence type="predicted"/>
<evidence type="ECO:0008006" key="2">
    <source>
        <dbReference type="Google" id="ProtNLM"/>
    </source>
</evidence>
<evidence type="ECO:0000313" key="1">
    <source>
        <dbReference type="EMBL" id="VYU18279.1"/>
    </source>
</evidence>
<dbReference type="AlphaFoldDB" id="A0A6N3CU49"/>
<dbReference type="RefSeq" id="WP_070610585.1">
    <property type="nucleotide sequence ID" value="NZ_CACRUP010000023.1"/>
</dbReference>
<organism evidence="1">
    <name type="scientific">Peptoniphilus gorbachii</name>
    <dbReference type="NCBI Taxonomy" id="411567"/>
    <lineage>
        <taxon>Bacteria</taxon>
        <taxon>Bacillati</taxon>
        <taxon>Bacillota</taxon>
        <taxon>Tissierellia</taxon>
        <taxon>Tissierellales</taxon>
        <taxon>Peptoniphilaceae</taxon>
        <taxon>Peptoniphilus</taxon>
    </lineage>
</organism>
<protein>
    <recommendedName>
        <fullName evidence="2">YcfA-like protein</fullName>
    </recommendedName>
</protein>
<name>A0A6N3CU49_9FIRM</name>
<reference evidence="1" key="1">
    <citation type="submission" date="2019-11" db="EMBL/GenBank/DDBJ databases">
        <authorList>
            <person name="Feng L."/>
        </authorList>
    </citation>
    <scope>NUCLEOTIDE SEQUENCE</scope>
    <source>
        <strain evidence="1">PgorbachiiLFYP46</strain>
    </source>
</reference>
<dbReference type="EMBL" id="CACRUP010000023">
    <property type="protein sequence ID" value="VYU18279.1"/>
    <property type="molecule type" value="Genomic_DNA"/>
</dbReference>
<sequence>MTKKDKLIKDFRSASAKNKSYKDLVKLAGYLDLKIQQGQGSRFKIFDAKNRKLLELHKKSEDQNFREYEIKYIREMLDKLGV</sequence>
<accession>A0A6N3CU49</accession>